<evidence type="ECO:0000256" key="2">
    <source>
        <dbReference type="ARBA" id="ARBA00009948"/>
    </source>
</evidence>
<dbReference type="GO" id="GO:0003866">
    <property type="term" value="F:3-phosphoshikimate 1-carboxyvinyltransferase activity"/>
    <property type="evidence" value="ECO:0007669"/>
    <property type="project" value="UniProtKB-UniRule"/>
</dbReference>
<comment type="catalytic activity">
    <reaction evidence="6">
        <text>3-phosphoshikimate + phosphoenolpyruvate = 5-O-(1-carboxyvinyl)-3-phosphoshikimate + phosphate</text>
        <dbReference type="Rhea" id="RHEA:21256"/>
        <dbReference type="ChEBI" id="CHEBI:43474"/>
        <dbReference type="ChEBI" id="CHEBI:57701"/>
        <dbReference type="ChEBI" id="CHEBI:58702"/>
        <dbReference type="ChEBI" id="CHEBI:145989"/>
        <dbReference type="EC" id="2.5.1.19"/>
    </reaction>
    <physiologicalReaction direction="left-to-right" evidence="6">
        <dbReference type="Rhea" id="RHEA:21257"/>
    </physiologicalReaction>
</comment>
<feature type="binding site" evidence="7">
    <location>
        <position position="163"/>
    </location>
    <ligand>
        <name>phosphoenolpyruvate</name>
        <dbReference type="ChEBI" id="CHEBI:58702"/>
    </ligand>
</feature>
<dbReference type="GO" id="GO:0008652">
    <property type="term" value="P:amino acid biosynthetic process"/>
    <property type="evidence" value="ECO:0007669"/>
    <property type="project" value="UniProtKB-KW"/>
</dbReference>
<comment type="subunit">
    <text evidence="7">Monomer.</text>
</comment>
<evidence type="ECO:0000259" key="8">
    <source>
        <dbReference type="Pfam" id="PF00275"/>
    </source>
</evidence>
<feature type="binding site" evidence="7">
    <location>
        <position position="118"/>
    </location>
    <ligand>
        <name>phosphoenolpyruvate</name>
        <dbReference type="ChEBI" id="CHEBI:58702"/>
    </ligand>
</feature>
<comment type="function">
    <text evidence="7">Catalyzes the transfer of the enolpyruvyl moiety of phosphoenolpyruvate (PEP) to the 5-hydroxyl of shikimate-3-phosphate (S3P) to produce enolpyruvyl shikimate-3-phosphate and inorganic phosphate.</text>
</comment>
<evidence type="ECO:0000256" key="1">
    <source>
        <dbReference type="ARBA" id="ARBA00004811"/>
    </source>
</evidence>
<dbReference type="Gene3D" id="3.65.10.10">
    <property type="entry name" value="Enolpyruvate transferase domain"/>
    <property type="match status" value="2"/>
</dbReference>
<feature type="binding site" evidence="7">
    <location>
        <position position="20"/>
    </location>
    <ligand>
        <name>3-phosphoshikimate</name>
        <dbReference type="ChEBI" id="CHEBI:145989"/>
    </ligand>
</feature>
<dbReference type="UniPathway" id="UPA00053">
    <property type="reaction ID" value="UER00089"/>
</dbReference>
<sequence length="425" mass="45005">MLAIVYPGKISGKVAAPPSKSMTQRAYAAALLHNGTTIIHNAGNSDDEQAALNMALALGAEIVERNDDRIIIKSSGVCPAEDIVNCGESGLAARLFTPIAVLSDKQLTITGAGSLTARRMHGFEETLTALGIVISNFSGNLPITVKGPIHPRPISIDAGAGSQFLSGLLFALSYAATEPIVIKVESLSSRPYIDLTLDVLKQFGRVVTHSNYKEFYIDPAQFSHTETVEINIEGDWSGAANLLVAGAIAGSITVSNLNIHSRQADRAILDVLRDAGALISTDGNEVSIATAKLTGFGFDATHSPDLFPILSVLASCCMGDSTITGVHRLFNKESNRAESISELLQSFNVPFSIEDDVLCIEGVQQLQGTIIDSYNDHRIAMAGAIGALCANGPVDISEAGSVNKSYPHFFNHLSLCGVKVEIKDN</sequence>
<evidence type="ECO:0000256" key="3">
    <source>
        <dbReference type="ARBA" id="ARBA00022605"/>
    </source>
</evidence>
<evidence type="ECO:0000313" key="10">
    <source>
        <dbReference type="Proteomes" id="UP000239872"/>
    </source>
</evidence>
<evidence type="ECO:0000256" key="4">
    <source>
        <dbReference type="ARBA" id="ARBA00022679"/>
    </source>
</evidence>
<feature type="binding site" evidence="7">
    <location>
        <position position="404"/>
    </location>
    <ligand>
        <name>phosphoenolpyruvate</name>
        <dbReference type="ChEBI" id="CHEBI:58702"/>
    </ligand>
</feature>
<dbReference type="PANTHER" id="PTHR21090">
    <property type="entry name" value="AROM/DEHYDROQUINATE SYNTHASE"/>
    <property type="match status" value="1"/>
</dbReference>
<feature type="active site" description="Proton acceptor" evidence="7">
    <location>
        <position position="305"/>
    </location>
</feature>
<keyword evidence="5 7" id="KW-0057">Aromatic amino acid biosynthesis</keyword>
<feature type="binding site" evidence="7">
    <location>
        <position position="162"/>
    </location>
    <ligand>
        <name>3-phosphoshikimate</name>
        <dbReference type="ChEBI" id="CHEBI:145989"/>
    </ligand>
</feature>
<evidence type="ECO:0000256" key="7">
    <source>
        <dbReference type="HAMAP-Rule" id="MF_00210"/>
    </source>
</evidence>
<dbReference type="GO" id="GO:0009423">
    <property type="term" value="P:chorismate biosynthetic process"/>
    <property type="evidence" value="ECO:0007669"/>
    <property type="project" value="UniProtKB-UniRule"/>
</dbReference>
<dbReference type="EC" id="2.5.1.19" evidence="7"/>
<feature type="binding site" evidence="7">
    <location>
        <position position="163"/>
    </location>
    <ligand>
        <name>3-phosphoshikimate</name>
        <dbReference type="ChEBI" id="CHEBI:145989"/>
    </ligand>
</feature>
<dbReference type="OrthoDB" id="9809920at2"/>
<comment type="subcellular location">
    <subcellularLocation>
        <location evidence="7">Cytoplasm</location>
    </subcellularLocation>
</comment>
<dbReference type="Proteomes" id="UP000239872">
    <property type="component" value="Unassembled WGS sequence"/>
</dbReference>
<name>A0A2S7T251_9BACT</name>
<dbReference type="InterPro" id="IPR001986">
    <property type="entry name" value="Enolpyruvate_Tfrase_dom"/>
</dbReference>
<keyword evidence="10" id="KW-1185">Reference proteome</keyword>
<comment type="caution">
    <text evidence="7">Lacks conserved residue(s) required for the propagation of feature annotation.</text>
</comment>
<dbReference type="HAMAP" id="MF_00210">
    <property type="entry name" value="EPSP_synth"/>
    <property type="match status" value="1"/>
</dbReference>
<accession>A0A2S7T251</accession>
<dbReference type="GO" id="GO:0005737">
    <property type="term" value="C:cytoplasm"/>
    <property type="evidence" value="ECO:0007669"/>
    <property type="project" value="UniProtKB-SubCell"/>
</dbReference>
<feature type="binding site" evidence="7">
    <location>
        <position position="25"/>
    </location>
    <ligand>
        <name>3-phosphoshikimate</name>
        <dbReference type="ChEBI" id="CHEBI:145989"/>
    </ligand>
</feature>
<organism evidence="9 10">
    <name type="scientific">Flavipsychrobacter stenotrophus</name>
    <dbReference type="NCBI Taxonomy" id="2077091"/>
    <lineage>
        <taxon>Bacteria</taxon>
        <taxon>Pseudomonadati</taxon>
        <taxon>Bacteroidota</taxon>
        <taxon>Chitinophagia</taxon>
        <taxon>Chitinophagales</taxon>
        <taxon>Chitinophagaceae</taxon>
        <taxon>Flavipsychrobacter</taxon>
    </lineage>
</organism>
<dbReference type="PIRSF" id="PIRSF000505">
    <property type="entry name" value="EPSPS"/>
    <property type="match status" value="1"/>
</dbReference>
<protein>
    <recommendedName>
        <fullName evidence="7">3-phosphoshikimate 1-carboxyvinyltransferase</fullName>
        <ecNumber evidence="7">2.5.1.19</ecNumber>
    </recommendedName>
    <alternativeName>
        <fullName evidence="7">5-enolpyruvylshikimate-3-phosphate synthase</fullName>
        <shortName evidence="7">EPSP synthase</shortName>
        <shortName evidence="7">EPSPS</shortName>
    </alternativeName>
</protein>
<feature type="binding site" evidence="7">
    <location>
        <position position="20"/>
    </location>
    <ligand>
        <name>phosphoenolpyruvate</name>
        <dbReference type="ChEBI" id="CHEBI:58702"/>
    </ligand>
</feature>
<evidence type="ECO:0000256" key="6">
    <source>
        <dbReference type="ARBA" id="ARBA00044633"/>
    </source>
</evidence>
<gene>
    <name evidence="7 9" type="primary">aroA</name>
    <name evidence="9" type="ORF">CJD36_004055</name>
</gene>
<feature type="binding site" evidence="7">
    <location>
        <position position="21"/>
    </location>
    <ligand>
        <name>3-phosphoshikimate</name>
        <dbReference type="ChEBI" id="CHEBI:145989"/>
    </ligand>
</feature>
<proteinExistence type="inferred from homology"/>
<dbReference type="Pfam" id="PF00275">
    <property type="entry name" value="EPSP_synthase"/>
    <property type="match status" value="1"/>
</dbReference>
<feature type="binding site" evidence="7">
    <location>
        <position position="189"/>
    </location>
    <ligand>
        <name>3-phosphoshikimate</name>
        <dbReference type="ChEBI" id="CHEBI:145989"/>
    </ligand>
</feature>
<dbReference type="AlphaFoldDB" id="A0A2S7T251"/>
<feature type="binding site" evidence="7">
    <location>
        <position position="336"/>
    </location>
    <ligand>
        <name>phosphoenolpyruvate</name>
        <dbReference type="ChEBI" id="CHEBI:58702"/>
    </ligand>
</feature>
<evidence type="ECO:0000313" key="9">
    <source>
        <dbReference type="EMBL" id="PQJ12927.1"/>
    </source>
</evidence>
<dbReference type="EMBL" id="PPSL01000001">
    <property type="protein sequence ID" value="PQJ12927.1"/>
    <property type="molecule type" value="Genomic_DNA"/>
</dbReference>
<feature type="domain" description="Enolpyruvate transferase" evidence="8">
    <location>
        <begin position="7"/>
        <end position="413"/>
    </location>
</feature>
<dbReference type="SUPFAM" id="SSF55205">
    <property type="entry name" value="EPT/RTPC-like"/>
    <property type="match status" value="1"/>
</dbReference>
<comment type="caution">
    <text evidence="9">The sequence shown here is derived from an EMBL/GenBank/DDBJ whole genome shotgun (WGS) entry which is preliminary data.</text>
</comment>
<comment type="pathway">
    <text evidence="1 7">Metabolic intermediate biosynthesis; chorismate biosynthesis; chorismate from D-erythrose 4-phosphate and phosphoenolpyruvate: step 6/7.</text>
</comment>
<feature type="binding site" evidence="7">
    <location>
        <position position="305"/>
    </location>
    <ligand>
        <name>3-phosphoshikimate</name>
        <dbReference type="ChEBI" id="CHEBI:145989"/>
    </ligand>
</feature>
<feature type="binding site" evidence="7">
    <location>
        <position position="90"/>
    </location>
    <ligand>
        <name>phosphoenolpyruvate</name>
        <dbReference type="ChEBI" id="CHEBI:58702"/>
    </ligand>
</feature>
<keyword evidence="4 7" id="KW-0808">Transferase</keyword>
<keyword evidence="3 7" id="KW-0028">Amino-acid biosynthesis</keyword>
<dbReference type="CDD" id="cd01556">
    <property type="entry name" value="EPSP_synthase"/>
    <property type="match status" value="1"/>
</dbReference>
<dbReference type="PANTHER" id="PTHR21090:SF5">
    <property type="entry name" value="PENTAFUNCTIONAL AROM POLYPEPTIDE"/>
    <property type="match status" value="1"/>
</dbReference>
<evidence type="ECO:0000256" key="5">
    <source>
        <dbReference type="ARBA" id="ARBA00023141"/>
    </source>
</evidence>
<feature type="binding site" evidence="7">
    <location>
        <position position="378"/>
    </location>
    <ligand>
        <name>phosphoenolpyruvate</name>
        <dbReference type="ChEBI" id="CHEBI:58702"/>
    </ligand>
</feature>
<dbReference type="InterPro" id="IPR006264">
    <property type="entry name" value="EPSP_synthase"/>
</dbReference>
<dbReference type="GO" id="GO:0009073">
    <property type="term" value="P:aromatic amino acid family biosynthetic process"/>
    <property type="evidence" value="ECO:0007669"/>
    <property type="project" value="UniProtKB-KW"/>
</dbReference>
<reference evidence="9 10" key="1">
    <citation type="submission" date="2018-01" db="EMBL/GenBank/DDBJ databases">
        <title>A novel member of the phylum Bacteroidetes isolated from glacier ice.</title>
        <authorList>
            <person name="Liu Q."/>
            <person name="Xin Y.-H."/>
        </authorList>
    </citation>
    <scope>NUCLEOTIDE SEQUENCE [LARGE SCALE GENOMIC DNA]</scope>
    <source>
        <strain evidence="9 10">RB1R16</strain>
    </source>
</reference>
<keyword evidence="7" id="KW-0963">Cytoplasm</keyword>
<dbReference type="InterPro" id="IPR013792">
    <property type="entry name" value="RNA3'P_cycl/enolpyr_Trfase_a/b"/>
</dbReference>
<comment type="similarity">
    <text evidence="2 7">Belongs to the EPSP synthase family.</text>
</comment>
<dbReference type="RefSeq" id="WP_105037811.1">
    <property type="nucleotide sequence ID" value="NZ_PPSL01000001.1"/>
</dbReference>
<dbReference type="NCBIfam" id="TIGR01356">
    <property type="entry name" value="aroA"/>
    <property type="match status" value="1"/>
</dbReference>
<dbReference type="InterPro" id="IPR036968">
    <property type="entry name" value="Enolpyruvate_Tfrase_sf"/>
</dbReference>
<feature type="binding site" evidence="7">
    <location>
        <position position="332"/>
    </location>
    <ligand>
        <name>3-phosphoshikimate</name>
        <dbReference type="ChEBI" id="CHEBI:145989"/>
    </ligand>
</feature>